<dbReference type="PANTHER" id="PTHR34308:SF1">
    <property type="entry name" value="COBALAMIN BIOSYNTHESIS PROTEIN CBIB"/>
    <property type="match status" value="1"/>
</dbReference>
<feature type="transmembrane region" description="Helical" evidence="9">
    <location>
        <begin position="57"/>
        <end position="78"/>
    </location>
</feature>
<comment type="pathway">
    <text evidence="2 9">Cofactor biosynthesis; adenosylcobalamin biosynthesis.</text>
</comment>
<feature type="transmembrane region" description="Helical" evidence="9">
    <location>
        <begin position="84"/>
        <end position="102"/>
    </location>
</feature>
<feature type="transmembrane region" description="Helical" evidence="9">
    <location>
        <begin position="6"/>
        <end position="22"/>
    </location>
</feature>
<keyword evidence="4 9" id="KW-1003">Cell membrane</keyword>
<comment type="similarity">
    <text evidence="3 9">Belongs to the CobD/CbiB family.</text>
</comment>
<accession>A0ABV0JJK7</accession>
<evidence type="ECO:0000256" key="1">
    <source>
        <dbReference type="ARBA" id="ARBA00004651"/>
    </source>
</evidence>
<protein>
    <recommendedName>
        <fullName evidence="9">Cobalamin biosynthesis protein CobD</fullName>
    </recommendedName>
</protein>
<evidence type="ECO:0000256" key="3">
    <source>
        <dbReference type="ARBA" id="ARBA00006263"/>
    </source>
</evidence>
<dbReference type="Pfam" id="PF03186">
    <property type="entry name" value="CobD_Cbib"/>
    <property type="match status" value="1"/>
</dbReference>
<sequence>MTADPSLFVVLAIAASIDYIIGDPWGWPHPVRVMGWIISRYTQIVFKIWQHPLALRWAGIILPIGLNLGSYFVGWLIVQAANSLHLFIGIALESILLASCFAGRSLRAAAEDVLQPLNSADIITARSKLSQYVGRDTENLSESEILRAVLETVTENATDGVMAPLFYAIVGAFLPHVEAVPLALAYKAASTLDSMVGYKEAPYTDLGWFSAKLEDILTWLPCRLTVITLALISRKPGYVWSVCQRDAIKDPSPNSGWSECAYAAVLGVQVGGTNWYRGVAKHKPLLGDGINPITSVEIHRALQLTRYCFLIWLGIAIATLIILCV</sequence>
<dbReference type="RefSeq" id="WP_190418929.1">
    <property type="nucleotide sequence ID" value="NZ_JAMPKK010000005.1"/>
</dbReference>
<evidence type="ECO:0000256" key="2">
    <source>
        <dbReference type="ARBA" id="ARBA00004953"/>
    </source>
</evidence>
<comment type="function">
    <text evidence="9">Converts cobyric acid to cobinamide by the addition of aminopropanol on the F carboxylic group.</text>
</comment>
<evidence type="ECO:0000256" key="7">
    <source>
        <dbReference type="ARBA" id="ARBA00022989"/>
    </source>
</evidence>
<dbReference type="NCBIfam" id="TIGR00380">
    <property type="entry name" value="cobal_cbiB"/>
    <property type="match status" value="1"/>
</dbReference>
<evidence type="ECO:0000313" key="10">
    <source>
        <dbReference type="EMBL" id="MEP0863609.1"/>
    </source>
</evidence>
<dbReference type="Proteomes" id="UP001442494">
    <property type="component" value="Unassembled WGS sequence"/>
</dbReference>
<dbReference type="HAMAP" id="MF_00024">
    <property type="entry name" value="CobD_CbiB"/>
    <property type="match status" value="1"/>
</dbReference>
<keyword evidence="7 9" id="KW-1133">Transmembrane helix</keyword>
<evidence type="ECO:0000256" key="4">
    <source>
        <dbReference type="ARBA" id="ARBA00022475"/>
    </source>
</evidence>
<keyword evidence="8 9" id="KW-0472">Membrane</keyword>
<gene>
    <name evidence="10" type="primary">cbiB</name>
    <name evidence="9" type="synonym">cobD</name>
    <name evidence="10" type="ORF">NDI37_03900</name>
</gene>
<evidence type="ECO:0000256" key="9">
    <source>
        <dbReference type="HAMAP-Rule" id="MF_00024"/>
    </source>
</evidence>
<reference evidence="10 11" key="1">
    <citation type="submission" date="2022-04" db="EMBL/GenBank/DDBJ databases">
        <title>Positive selection, recombination, and allopatry shape intraspecific diversity of widespread and dominant cyanobacteria.</title>
        <authorList>
            <person name="Wei J."/>
            <person name="Shu W."/>
            <person name="Hu C."/>
        </authorList>
    </citation>
    <scope>NUCLEOTIDE SEQUENCE [LARGE SCALE GENOMIC DNA]</scope>
    <source>
        <strain evidence="10 11">GB2-A5</strain>
    </source>
</reference>
<organism evidence="10 11">
    <name type="scientific">Funiculus sociatus GB2-A5</name>
    <dbReference type="NCBI Taxonomy" id="2933946"/>
    <lineage>
        <taxon>Bacteria</taxon>
        <taxon>Bacillati</taxon>
        <taxon>Cyanobacteriota</taxon>
        <taxon>Cyanophyceae</taxon>
        <taxon>Coleofasciculales</taxon>
        <taxon>Coleofasciculaceae</taxon>
        <taxon>Funiculus</taxon>
    </lineage>
</organism>
<evidence type="ECO:0000256" key="8">
    <source>
        <dbReference type="ARBA" id="ARBA00023136"/>
    </source>
</evidence>
<dbReference type="PANTHER" id="PTHR34308">
    <property type="entry name" value="COBALAMIN BIOSYNTHESIS PROTEIN CBIB"/>
    <property type="match status" value="1"/>
</dbReference>
<comment type="caution">
    <text evidence="9">Lacks conserved residue(s) required for the propagation of feature annotation.</text>
</comment>
<evidence type="ECO:0000256" key="6">
    <source>
        <dbReference type="ARBA" id="ARBA00022692"/>
    </source>
</evidence>
<comment type="caution">
    <text evidence="10">The sequence shown here is derived from an EMBL/GenBank/DDBJ whole genome shotgun (WGS) entry which is preliminary data.</text>
</comment>
<name>A0ABV0JJK7_9CYAN</name>
<keyword evidence="11" id="KW-1185">Reference proteome</keyword>
<feature type="transmembrane region" description="Helical" evidence="9">
    <location>
        <begin position="304"/>
        <end position="323"/>
    </location>
</feature>
<comment type="subcellular location">
    <subcellularLocation>
        <location evidence="1 9">Cell membrane</location>
        <topology evidence="1 9">Multi-pass membrane protein</topology>
    </subcellularLocation>
</comment>
<evidence type="ECO:0000256" key="5">
    <source>
        <dbReference type="ARBA" id="ARBA00022573"/>
    </source>
</evidence>
<proteinExistence type="inferred from homology"/>
<keyword evidence="5 9" id="KW-0169">Cobalamin biosynthesis</keyword>
<evidence type="ECO:0000313" key="11">
    <source>
        <dbReference type="Proteomes" id="UP001442494"/>
    </source>
</evidence>
<dbReference type="InterPro" id="IPR004485">
    <property type="entry name" value="Cobalamin_biosynth_CobD/CbiB"/>
</dbReference>
<dbReference type="EMBL" id="JAMPKK010000005">
    <property type="protein sequence ID" value="MEP0863609.1"/>
    <property type="molecule type" value="Genomic_DNA"/>
</dbReference>
<keyword evidence="6 9" id="KW-0812">Transmembrane</keyword>